<keyword evidence="3" id="KW-1185">Reference proteome</keyword>
<gene>
    <name evidence="2" type="ORF">GCM10010840_05640</name>
</gene>
<dbReference type="EMBL" id="BMOL01000002">
    <property type="protein sequence ID" value="GGL70430.1"/>
    <property type="molecule type" value="Genomic_DNA"/>
</dbReference>
<dbReference type="InterPro" id="IPR002125">
    <property type="entry name" value="CMP_dCMP_dom"/>
</dbReference>
<reference evidence="3" key="1">
    <citation type="journal article" date="2019" name="Int. J. Syst. Evol. Microbiol.">
        <title>The Global Catalogue of Microorganisms (GCM) 10K type strain sequencing project: providing services to taxonomists for standard genome sequencing and annotation.</title>
        <authorList>
            <consortium name="The Broad Institute Genomics Platform"/>
            <consortium name="The Broad Institute Genome Sequencing Center for Infectious Disease"/>
            <person name="Wu L."/>
            <person name="Ma J."/>
        </authorList>
    </citation>
    <scope>NUCLEOTIDE SEQUENCE [LARGE SCALE GENOMIC DNA]</scope>
    <source>
        <strain evidence="3">JCM 15442</strain>
    </source>
</reference>
<evidence type="ECO:0000259" key="1">
    <source>
        <dbReference type="PROSITE" id="PS51747"/>
    </source>
</evidence>
<proteinExistence type="predicted"/>
<dbReference type="RefSeq" id="WP_188968867.1">
    <property type="nucleotide sequence ID" value="NZ_BMOL01000002.1"/>
</dbReference>
<feature type="domain" description="CMP/dCMP-type deaminase" evidence="1">
    <location>
        <begin position="3"/>
        <end position="112"/>
    </location>
</feature>
<protein>
    <submittedName>
        <fullName evidence="2">tRNA-specific adenosine deaminase</fullName>
    </submittedName>
</protein>
<dbReference type="Gene3D" id="3.40.140.10">
    <property type="entry name" value="Cytidine Deaminase, domain 2"/>
    <property type="match status" value="1"/>
</dbReference>
<dbReference type="PANTHER" id="PTHR11079">
    <property type="entry name" value="CYTOSINE DEAMINASE FAMILY MEMBER"/>
    <property type="match status" value="1"/>
</dbReference>
<sequence>MNDHDRQHLTRCVELAETALRTGNDPFGSLLVSGAGEVLFEDHNRTAGGDATQHPEIEITRWAAAHLSPEERRQATVYTSGEHRPMCSAAHGWVGLGRIVYASSSEQLTRWLEELGITPGPVRSLPIQKVLRDCAVEGPEPSLSARIRDLHAQHVRRQTGN</sequence>
<dbReference type="SUPFAM" id="SSF53927">
    <property type="entry name" value="Cytidine deaminase-like"/>
    <property type="match status" value="1"/>
</dbReference>
<accession>A0ABQ2G1D1</accession>
<organism evidence="2 3">
    <name type="scientific">Deinococcus aerolatus</name>
    <dbReference type="NCBI Taxonomy" id="522487"/>
    <lineage>
        <taxon>Bacteria</taxon>
        <taxon>Thermotogati</taxon>
        <taxon>Deinococcota</taxon>
        <taxon>Deinococci</taxon>
        <taxon>Deinococcales</taxon>
        <taxon>Deinococcaceae</taxon>
        <taxon>Deinococcus</taxon>
    </lineage>
</organism>
<evidence type="ECO:0000313" key="2">
    <source>
        <dbReference type="EMBL" id="GGL70430.1"/>
    </source>
</evidence>
<name>A0ABQ2G1D1_9DEIO</name>
<dbReference type="Proteomes" id="UP000639973">
    <property type="component" value="Unassembled WGS sequence"/>
</dbReference>
<dbReference type="PANTHER" id="PTHR11079:SF179">
    <property type="entry name" value="TRNA(ADENINE(34)) DEAMINASE, CHLOROPLASTIC"/>
    <property type="match status" value="1"/>
</dbReference>
<dbReference type="PROSITE" id="PS51747">
    <property type="entry name" value="CYT_DCMP_DEAMINASES_2"/>
    <property type="match status" value="1"/>
</dbReference>
<comment type="caution">
    <text evidence="2">The sequence shown here is derived from an EMBL/GenBank/DDBJ whole genome shotgun (WGS) entry which is preliminary data.</text>
</comment>
<dbReference type="InterPro" id="IPR016193">
    <property type="entry name" value="Cytidine_deaminase-like"/>
</dbReference>
<evidence type="ECO:0000313" key="3">
    <source>
        <dbReference type="Proteomes" id="UP000639973"/>
    </source>
</evidence>
<dbReference type="Pfam" id="PF00383">
    <property type="entry name" value="dCMP_cyt_deam_1"/>
    <property type="match status" value="1"/>
</dbReference>
<dbReference type="CDD" id="cd01285">
    <property type="entry name" value="nucleoside_deaminase"/>
    <property type="match status" value="1"/>
</dbReference>